<feature type="domain" description="N-acetyltransferase" evidence="2">
    <location>
        <begin position="24"/>
        <end position="109"/>
    </location>
</feature>
<evidence type="ECO:0000313" key="4">
    <source>
        <dbReference type="Proteomes" id="UP000321580"/>
    </source>
</evidence>
<sequence>MRMRKPPPLTSDSMSNPSSGHPVVLNEDKRRFEANVDGSLAVAEFIKTKDKLILTHTEVPPALSGKGIASLLAKTALQYARSSGLRVMPLCPFMAGYMARHPEWESLLVPGINVA</sequence>
<organism evidence="3 4">
    <name type="scientific">Phaeodactylibacter luteus</name>
    <dbReference type="NCBI Taxonomy" id="1564516"/>
    <lineage>
        <taxon>Bacteria</taxon>
        <taxon>Pseudomonadati</taxon>
        <taxon>Bacteroidota</taxon>
        <taxon>Saprospiria</taxon>
        <taxon>Saprospirales</taxon>
        <taxon>Haliscomenobacteraceae</taxon>
        <taxon>Phaeodactylibacter</taxon>
    </lineage>
</organism>
<evidence type="ECO:0000256" key="1">
    <source>
        <dbReference type="SAM" id="MobiDB-lite"/>
    </source>
</evidence>
<dbReference type="Proteomes" id="UP000321580">
    <property type="component" value="Unassembled WGS sequence"/>
</dbReference>
<dbReference type="PANTHER" id="PTHR31435:SF10">
    <property type="entry name" value="BSR4717 PROTEIN"/>
    <property type="match status" value="1"/>
</dbReference>
<dbReference type="PANTHER" id="PTHR31435">
    <property type="entry name" value="PROTEIN NATD1"/>
    <property type="match status" value="1"/>
</dbReference>
<proteinExistence type="predicted"/>
<evidence type="ECO:0000313" key="3">
    <source>
        <dbReference type="EMBL" id="TXB68300.1"/>
    </source>
</evidence>
<protein>
    <submittedName>
        <fullName evidence="3">N-acetyltransferase</fullName>
    </submittedName>
</protein>
<name>A0A5C6S3B4_9BACT</name>
<keyword evidence="4" id="KW-1185">Reference proteome</keyword>
<feature type="region of interest" description="Disordered" evidence="1">
    <location>
        <begin position="1"/>
        <end position="24"/>
    </location>
</feature>
<evidence type="ECO:0000259" key="2">
    <source>
        <dbReference type="PROSITE" id="PS51729"/>
    </source>
</evidence>
<dbReference type="AlphaFoldDB" id="A0A5C6S3B4"/>
<comment type="caution">
    <text evidence="3">The sequence shown here is derived from an EMBL/GenBank/DDBJ whole genome shotgun (WGS) entry which is preliminary data.</text>
</comment>
<dbReference type="SUPFAM" id="SSF55729">
    <property type="entry name" value="Acyl-CoA N-acyltransferases (Nat)"/>
    <property type="match status" value="1"/>
</dbReference>
<dbReference type="InterPro" id="IPR016181">
    <property type="entry name" value="Acyl_CoA_acyltransferase"/>
</dbReference>
<dbReference type="InterPro" id="IPR031165">
    <property type="entry name" value="GNAT_YJDJ"/>
</dbReference>
<dbReference type="EMBL" id="VOOR01000004">
    <property type="protein sequence ID" value="TXB68300.1"/>
    <property type="molecule type" value="Genomic_DNA"/>
</dbReference>
<dbReference type="Pfam" id="PF14542">
    <property type="entry name" value="Acetyltransf_CG"/>
    <property type="match status" value="1"/>
</dbReference>
<dbReference type="InterPro" id="IPR045057">
    <property type="entry name" value="Gcn5-rel_NAT"/>
</dbReference>
<gene>
    <name evidence="3" type="ORF">FRY97_02660</name>
</gene>
<reference evidence="3 4" key="1">
    <citation type="submission" date="2019-08" db="EMBL/GenBank/DDBJ databases">
        <title>Genome of Phaeodactylibacter luteus.</title>
        <authorList>
            <person name="Bowman J.P."/>
        </authorList>
    </citation>
    <scope>NUCLEOTIDE SEQUENCE [LARGE SCALE GENOMIC DNA]</scope>
    <source>
        <strain evidence="3 4">KCTC 42180</strain>
    </source>
</reference>
<keyword evidence="3" id="KW-0808">Transferase</keyword>
<dbReference type="OrthoDB" id="1120671at2"/>
<dbReference type="PROSITE" id="PS51729">
    <property type="entry name" value="GNAT_YJDJ"/>
    <property type="match status" value="1"/>
</dbReference>
<dbReference type="Gene3D" id="3.40.630.30">
    <property type="match status" value="1"/>
</dbReference>
<dbReference type="GO" id="GO:0016740">
    <property type="term" value="F:transferase activity"/>
    <property type="evidence" value="ECO:0007669"/>
    <property type="project" value="UniProtKB-KW"/>
</dbReference>
<feature type="compositionally biased region" description="Polar residues" evidence="1">
    <location>
        <begin position="10"/>
        <end position="19"/>
    </location>
</feature>
<accession>A0A5C6S3B4</accession>